<proteinExistence type="inferred from homology"/>
<evidence type="ECO:0000256" key="4">
    <source>
        <dbReference type="ARBA" id="ARBA00005013"/>
    </source>
</evidence>
<comment type="pathway">
    <text evidence="4 9">Cofactor biosynthesis; tetrahydrofolate biosynthesis; 2-amino-4-hydroxy-6-hydroxymethyl-7,8-dihydropteridine diphosphate from 7,8-dihydroneopterin triphosphate: step 3/4.</text>
</comment>
<dbReference type="InterPro" id="IPR006157">
    <property type="entry name" value="FolB_dom"/>
</dbReference>
<comment type="function">
    <text evidence="3">Catalyzes the conversion of 7,8-dihydroneopterin to 6-hydroxymethyl-7,8-dihydropterin. Can also catalyze the epimerization of carbon 2' of dihydroneopterin to dihydromonapterin.</text>
</comment>
<evidence type="ECO:0000256" key="6">
    <source>
        <dbReference type="ARBA" id="ARBA00022909"/>
    </source>
</evidence>
<name>A0A662Z4Y1_9STAP</name>
<feature type="domain" description="Dihydroneopterin aldolase/epimerase" evidence="10">
    <location>
        <begin position="4"/>
        <end position="117"/>
    </location>
</feature>
<gene>
    <name evidence="11" type="ORF">SAMN05192557_1416</name>
</gene>
<dbReference type="NCBIfam" id="TIGR00526">
    <property type="entry name" value="folB_dom"/>
    <property type="match status" value="1"/>
</dbReference>
<dbReference type="GO" id="GO:0005737">
    <property type="term" value="C:cytoplasm"/>
    <property type="evidence" value="ECO:0007669"/>
    <property type="project" value="TreeGrafter"/>
</dbReference>
<evidence type="ECO:0000256" key="9">
    <source>
        <dbReference type="RuleBase" id="RU362079"/>
    </source>
</evidence>
<evidence type="ECO:0000259" key="10">
    <source>
        <dbReference type="SMART" id="SM00905"/>
    </source>
</evidence>
<evidence type="ECO:0000313" key="11">
    <source>
        <dbReference type="EMBL" id="SEW06169.1"/>
    </source>
</evidence>
<keyword evidence="12" id="KW-1185">Reference proteome</keyword>
<evidence type="ECO:0000256" key="2">
    <source>
        <dbReference type="ARBA" id="ARBA00001353"/>
    </source>
</evidence>
<organism evidence="11 12">
    <name type="scientific">Aliicoccus persicus</name>
    <dbReference type="NCBI Taxonomy" id="930138"/>
    <lineage>
        <taxon>Bacteria</taxon>
        <taxon>Bacillati</taxon>
        <taxon>Bacillota</taxon>
        <taxon>Bacilli</taxon>
        <taxon>Bacillales</taxon>
        <taxon>Staphylococcaceae</taxon>
        <taxon>Aliicoccus</taxon>
    </lineage>
</organism>
<dbReference type="GO" id="GO:0004150">
    <property type="term" value="F:dihydroneopterin aldolase activity"/>
    <property type="evidence" value="ECO:0007669"/>
    <property type="project" value="UniProtKB-UniRule"/>
</dbReference>
<keyword evidence="7 9" id="KW-0456">Lyase</keyword>
<dbReference type="AlphaFoldDB" id="A0A662Z4Y1"/>
<protein>
    <recommendedName>
        <fullName evidence="9">7,8-dihydroneopterin aldolase</fullName>
        <ecNumber evidence="9">4.1.2.25</ecNumber>
    </recommendedName>
</protein>
<comment type="catalytic activity">
    <reaction evidence="2 9">
        <text>7,8-dihydroneopterin = 6-hydroxymethyl-7,8-dihydropterin + glycolaldehyde</text>
        <dbReference type="Rhea" id="RHEA:10540"/>
        <dbReference type="ChEBI" id="CHEBI:17001"/>
        <dbReference type="ChEBI" id="CHEBI:17071"/>
        <dbReference type="ChEBI" id="CHEBI:44841"/>
        <dbReference type="EC" id="4.1.2.25"/>
    </reaction>
</comment>
<dbReference type="OrthoDB" id="9803748at2"/>
<dbReference type="SUPFAM" id="SSF55620">
    <property type="entry name" value="Tetrahydrobiopterin biosynthesis enzymes-like"/>
    <property type="match status" value="1"/>
</dbReference>
<dbReference type="Proteomes" id="UP000243605">
    <property type="component" value="Unassembled WGS sequence"/>
</dbReference>
<dbReference type="CDD" id="cd00534">
    <property type="entry name" value="DHNA_DHNTPE"/>
    <property type="match status" value="1"/>
</dbReference>
<accession>A0A662Z4Y1</accession>
<dbReference type="Pfam" id="PF02152">
    <property type="entry name" value="FolB"/>
    <property type="match status" value="1"/>
</dbReference>
<dbReference type="GO" id="GO:0046654">
    <property type="term" value="P:tetrahydrofolate biosynthetic process"/>
    <property type="evidence" value="ECO:0007669"/>
    <property type="project" value="UniProtKB-UniRule"/>
</dbReference>
<dbReference type="EC" id="4.1.2.25" evidence="9"/>
<comment type="similarity">
    <text evidence="5 9">Belongs to the DHNA family.</text>
</comment>
<dbReference type="SMART" id="SM00905">
    <property type="entry name" value="FolB"/>
    <property type="match status" value="1"/>
</dbReference>
<dbReference type="InterPro" id="IPR006156">
    <property type="entry name" value="Dihydroneopterin_aldolase"/>
</dbReference>
<keyword evidence="6 9" id="KW-0289">Folate biosynthesis</keyword>
<comment type="catalytic activity">
    <reaction evidence="1">
        <text>7,8-dihydroneopterin = 7,8-dihydromonapterin</text>
        <dbReference type="Rhea" id="RHEA:45328"/>
        <dbReference type="ChEBI" id="CHEBI:17001"/>
        <dbReference type="ChEBI" id="CHEBI:71175"/>
        <dbReference type="EC" id="5.1.99.8"/>
    </reaction>
</comment>
<dbReference type="FunFam" id="3.30.1130.10:FF:000003">
    <property type="entry name" value="7,8-dihydroneopterin aldolase"/>
    <property type="match status" value="1"/>
</dbReference>
<dbReference type="NCBIfam" id="TIGR00525">
    <property type="entry name" value="folB"/>
    <property type="match status" value="1"/>
</dbReference>
<dbReference type="PANTHER" id="PTHR42844">
    <property type="entry name" value="DIHYDRONEOPTERIN ALDOLASE 1-RELATED"/>
    <property type="match status" value="1"/>
</dbReference>
<sequence>MDIINVNGIKVYGYHGALNAEREIGQYFIIDVSLYLDLMSASKTDALDETINYAEVYQLIETDVKNNPVNLIEHLGGRIIDQLFTTYDKINEIKLTVTKPSPPIDGHYDNVSVTLNRKRVS</sequence>
<evidence type="ECO:0000256" key="5">
    <source>
        <dbReference type="ARBA" id="ARBA00005708"/>
    </source>
</evidence>
<dbReference type="Gene3D" id="3.30.1130.10">
    <property type="match status" value="1"/>
</dbReference>
<evidence type="ECO:0000313" key="12">
    <source>
        <dbReference type="Proteomes" id="UP000243605"/>
    </source>
</evidence>
<reference evidence="11 12" key="1">
    <citation type="submission" date="2016-10" db="EMBL/GenBank/DDBJ databases">
        <authorList>
            <person name="Varghese N."/>
            <person name="Submissions S."/>
        </authorList>
    </citation>
    <scope>NUCLEOTIDE SEQUENCE [LARGE SCALE GENOMIC DNA]</scope>
    <source>
        <strain evidence="11 12">IBRC-M10081</strain>
    </source>
</reference>
<dbReference type="PANTHER" id="PTHR42844:SF1">
    <property type="entry name" value="DIHYDRONEOPTERIN ALDOLASE 1-RELATED"/>
    <property type="match status" value="1"/>
</dbReference>
<evidence type="ECO:0000256" key="3">
    <source>
        <dbReference type="ARBA" id="ARBA00003313"/>
    </source>
</evidence>
<dbReference type="GO" id="GO:0046656">
    <property type="term" value="P:folic acid biosynthetic process"/>
    <property type="evidence" value="ECO:0007669"/>
    <property type="project" value="UniProtKB-UniRule"/>
</dbReference>
<dbReference type="RefSeq" id="WP_091475213.1">
    <property type="nucleotide sequence ID" value="NZ_FOIT01000004.1"/>
</dbReference>
<dbReference type="EMBL" id="FOIT01000004">
    <property type="protein sequence ID" value="SEW06169.1"/>
    <property type="molecule type" value="Genomic_DNA"/>
</dbReference>
<evidence type="ECO:0000256" key="1">
    <source>
        <dbReference type="ARBA" id="ARBA00000693"/>
    </source>
</evidence>
<evidence type="ECO:0000256" key="7">
    <source>
        <dbReference type="ARBA" id="ARBA00023239"/>
    </source>
</evidence>
<dbReference type="InterPro" id="IPR043133">
    <property type="entry name" value="GTP-CH-I_C/QueF"/>
</dbReference>
<evidence type="ECO:0000256" key="8">
    <source>
        <dbReference type="ARBA" id="ARBA00065097"/>
    </source>
</evidence>
<comment type="subunit">
    <text evidence="8">Homooctamer. Four molecules assemble into a ring, and two rings come together to give a cylinder with a hole of at least 13 a diameter.</text>
</comment>
<dbReference type="UniPathway" id="UPA00077">
    <property type="reaction ID" value="UER00154"/>
</dbReference>